<evidence type="ECO:0000313" key="1">
    <source>
        <dbReference type="EMBL" id="RIW30732.1"/>
    </source>
</evidence>
<dbReference type="RefSeq" id="WP_119548426.1">
    <property type="nucleotide sequence ID" value="NZ_QXIR01000025.1"/>
</dbReference>
<accession>A0A3A1QYN0</accession>
<comment type="caution">
    <text evidence="1">The sequence shown here is derived from an EMBL/GenBank/DDBJ whole genome shotgun (WGS) entry which is preliminary data.</text>
</comment>
<keyword evidence="2" id="KW-1185">Reference proteome</keyword>
<dbReference type="Proteomes" id="UP000265801">
    <property type="component" value="Unassembled WGS sequence"/>
</dbReference>
<reference evidence="1 2" key="1">
    <citation type="submission" date="2018-09" db="EMBL/GenBank/DDBJ databases">
        <title>Bacillus saliacetes sp. nov., isolated from Thai shrimp paste (Ka-pi).</title>
        <authorList>
            <person name="Daroonpunt R."/>
            <person name="Tanasupawat S."/>
            <person name="Yiamsombut S."/>
        </authorList>
    </citation>
    <scope>NUCLEOTIDE SEQUENCE [LARGE SCALE GENOMIC DNA]</scope>
    <source>
        <strain evidence="1 2">SKP7-4</strain>
    </source>
</reference>
<dbReference type="OrthoDB" id="2924138at2"/>
<sequence>MTGKHAKESNQNYTFNNNCVDPINRSVNIPLSQPCNSAEQLYFEDLTYTPGSYLITVSNNTVSCSLIVIVESFNGQTTERTVLPNASIGFLEEDVQGISIRCEGDSEAVCTGNLSVSKYFRFCVEEVLDEDNCLDSPWLKVGSSEDLLKFVESLKKHL</sequence>
<protein>
    <submittedName>
        <fullName evidence="1">Uncharacterized protein</fullName>
    </submittedName>
</protein>
<dbReference type="EMBL" id="QXIR01000025">
    <property type="protein sequence ID" value="RIW30732.1"/>
    <property type="molecule type" value="Genomic_DNA"/>
</dbReference>
<proteinExistence type="predicted"/>
<gene>
    <name evidence="1" type="ORF">D3H55_16530</name>
</gene>
<name>A0A3A1QYN0_9BACI</name>
<evidence type="ECO:0000313" key="2">
    <source>
        <dbReference type="Proteomes" id="UP000265801"/>
    </source>
</evidence>
<dbReference type="AlphaFoldDB" id="A0A3A1QYN0"/>
<organism evidence="1 2">
    <name type="scientific">Bacillus salacetis</name>
    <dbReference type="NCBI Taxonomy" id="2315464"/>
    <lineage>
        <taxon>Bacteria</taxon>
        <taxon>Bacillati</taxon>
        <taxon>Bacillota</taxon>
        <taxon>Bacilli</taxon>
        <taxon>Bacillales</taxon>
        <taxon>Bacillaceae</taxon>
        <taxon>Bacillus</taxon>
    </lineage>
</organism>